<evidence type="ECO:0000256" key="4">
    <source>
        <dbReference type="ARBA" id="ARBA00022898"/>
    </source>
</evidence>
<reference evidence="8 10" key="2">
    <citation type="submission" date="2018-11" db="EMBL/GenBank/DDBJ databases">
        <authorList>
            <consortium name="Pathogen Informatics"/>
        </authorList>
    </citation>
    <scope>NUCLEOTIDE SEQUENCE [LARGE SCALE GENOMIC DNA]</scope>
</reference>
<sequence length="570" mass="65381">MNTNAFRIRGKEMVDYIADYMENIHKRRVVPAIEPGYLKELLPKSPPDSPEKYEAIMEDFEKFIMPGITHWQHPRFHAYFPAGNAFPSILADMLSDAIGGMAITELEMVMLEWFGKMIGLPSDFLPFTEGGNGGGVIQGSASDCNFVSLLAARFEILKELRQRFPFVEEGLLLSKLVAYCSKEAHSSVEKACMISMVKLRILETDSKFRLRGETLRMAIQEDRELGMIPFFVSTTLGTTSCCSFDVLSEIGPLCRDNDLWLHVDGAYAGSAMICPEFRYLMDGIEYAMSFNTNPNKWMLVNFDCSTMWVKDRFKLTQALVVDPLYLQHGWMNKAIDYRHWGIPLSRRFRSLKLWFVIRMYGVNGLQNYIRNHVRLAKKFEQLIRADNIFEIVGDVIMGLVCFRLRASDEINKALLTELNSSGRIHMVPASLNDRFVIRFCVCAENAVERDINIAYDIISQTARQIIRNSINEPLVEETELETIDESAAKLDSSLYRLSSNNLVGDNICDLSKDDLLKKKSSQTLEQKRSFFVRMVSDPKCYNPKIIRHLSRQNYRKMCEEVARDCSLRSF</sequence>
<dbReference type="InterPro" id="IPR010977">
    <property type="entry name" value="Aromatic_deC"/>
</dbReference>
<keyword evidence="3" id="KW-0210">Decarboxylase</keyword>
<dbReference type="EMBL" id="UYYG01001193">
    <property type="protein sequence ID" value="VDN59867.1"/>
    <property type="molecule type" value="Genomic_DNA"/>
</dbReference>
<dbReference type="InterPro" id="IPR015424">
    <property type="entry name" value="PyrdxlP-dep_Trfase"/>
</dbReference>
<keyword evidence="4 6" id="KW-0663">Pyridoxal phosphate</keyword>
<dbReference type="SUPFAM" id="SSF53383">
    <property type="entry name" value="PLP-dependent transferases"/>
    <property type="match status" value="1"/>
</dbReference>
<dbReference type="InterPro" id="IPR015422">
    <property type="entry name" value="PyrdxlP-dep_Trfase_small"/>
</dbReference>
<dbReference type="InterPro" id="IPR015421">
    <property type="entry name" value="PyrdxlP-dep_Trfase_major"/>
</dbReference>
<dbReference type="FunFam" id="3.40.640.10:FF:000025">
    <property type="entry name" value="Histidine decarboxylase"/>
    <property type="match status" value="1"/>
</dbReference>
<dbReference type="AlphaFoldDB" id="A0A158Q5D8"/>
<dbReference type="GO" id="GO:0019752">
    <property type="term" value="P:carboxylic acid metabolic process"/>
    <property type="evidence" value="ECO:0007669"/>
    <property type="project" value="InterPro"/>
</dbReference>
<dbReference type="Proteomes" id="UP000038040">
    <property type="component" value="Unplaced"/>
</dbReference>
<evidence type="ECO:0000256" key="1">
    <source>
        <dbReference type="ARBA" id="ARBA00001933"/>
    </source>
</evidence>
<dbReference type="CDD" id="cd06450">
    <property type="entry name" value="DOPA_deC_like"/>
    <property type="match status" value="1"/>
</dbReference>
<dbReference type="InterPro" id="IPR021115">
    <property type="entry name" value="Pyridoxal-P_BS"/>
</dbReference>
<dbReference type="FunFam" id="3.90.1150.10:FF:000018">
    <property type="entry name" value="Histidine decarboxylase"/>
    <property type="match status" value="1"/>
</dbReference>
<accession>A0A158Q5D8</accession>
<dbReference type="GO" id="GO:0006520">
    <property type="term" value="P:amino acid metabolic process"/>
    <property type="evidence" value="ECO:0007669"/>
    <property type="project" value="InterPro"/>
</dbReference>
<keyword evidence="10" id="KW-1185">Reference proteome</keyword>
<evidence type="ECO:0000313" key="8">
    <source>
        <dbReference type="EMBL" id="VDN59867.1"/>
    </source>
</evidence>
<comment type="similarity">
    <text evidence="2 7">Belongs to the group II decarboxylase family.</text>
</comment>
<dbReference type="Gene3D" id="3.40.640.10">
    <property type="entry name" value="Type I PLP-dependent aspartate aminotransferase-like (Major domain)"/>
    <property type="match status" value="1"/>
</dbReference>
<evidence type="ECO:0000256" key="2">
    <source>
        <dbReference type="ARBA" id="ARBA00009533"/>
    </source>
</evidence>
<dbReference type="PRINTS" id="PR00800">
    <property type="entry name" value="YHDCRBOXLASE"/>
</dbReference>
<evidence type="ECO:0000313" key="9">
    <source>
        <dbReference type="Proteomes" id="UP000038040"/>
    </source>
</evidence>
<dbReference type="PANTHER" id="PTHR11999">
    <property type="entry name" value="GROUP II PYRIDOXAL-5-PHOSPHATE DECARBOXYLASE"/>
    <property type="match status" value="1"/>
</dbReference>
<evidence type="ECO:0000256" key="7">
    <source>
        <dbReference type="RuleBase" id="RU000382"/>
    </source>
</evidence>
<gene>
    <name evidence="8" type="ORF">DME_LOCUS9840</name>
</gene>
<dbReference type="InterPro" id="IPR002129">
    <property type="entry name" value="PyrdxlP-dep_de-COase"/>
</dbReference>
<dbReference type="PROSITE" id="PS00392">
    <property type="entry name" value="DDC_GAD_HDC_YDC"/>
    <property type="match status" value="1"/>
</dbReference>
<organism evidence="9 11">
    <name type="scientific">Dracunculus medinensis</name>
    <name type="common">Guinea worm</name>
    <dbReference type="NCBI Taxonomy" id="318479"/>
    <lineage>
        <taxon>Eukaryota</taxon>
        <taxon>Metazoa</taxon>
        <taxon>Ecdysozoa</taxon>
        <taxon>Nematoda</taxon>
        <taxon>Chromadorea</taxon>
        <taxon>Rhabditida</taxon>
        <taxon>Spirurina</taxon>
        <taxon>Dracunculoidea</taxon>
        <taxon>Dracunculidae</taxon>
        <taxon>Dracunculus</taxon>
    </lineage>
</organism>
<protein>
    <submittedName>
        <fullName evidence="11">Aromatic-L-amino-acid decarboxylase</fullName>
    </submittedName>
</protein>
<dbReference type="PANTHER" id="PTHR11999:SF70">
    <property type="entry name" value="MIP05841P"/>
    <property type="match status" value="1"/>
</dbReference>
<dbReference type="GO" id="GO:0030170">
    <property type="term" value="F:pyridoxal phosphate binding"/>
    <property type="evidence" value="ECO:0007669"/>
    <property type="project" value="InterPro"/>
</dbReference>
<dbReference type="Proteomes" id="UP000274756">
    <property type="component" value="Unassembled WGS sequence"/>
</dbReference>
<keyword evidence="5 7" id="KW-0456">Lyase</keyword>
<evidence type="ECO:0000256" key="6">
    <source>
        <dbReference type="PIRSR" id="PIRSR602129-50"/>
    </source>
</evidence>
<evidence type="ECO:0000256" key="3">
    <source>
        <dbReference type="ARBA" id="ARBA00022793"/>
    </source>
</evidence>
<proteinExistence type="inferred from homology"/>
<comment type="cofactor">
    <cofactor evidence="1 6 7">
        <name>pyridoxal 5'-phosphate</name>
        <dbReference type="ChEBI" id="CHEBI:597326"/>
    </cofactor>
</comment>
<feature type="modified residue" description="N6-(pyridoxal phosphate)lysine" evidence="6">
    <location>
        <position position="296"/>
    </location>
</feature>
<dbReference type="Gene3D" id="1.20.1340.10">
    <property type="entry name" value="dopa decarboxylase, N-terminal domain"/>
    <property type="match status" value="1"/>
</dbReference>
<dbReference type="GO" id="GO:0016831">
    <property type="term" value="F:carboxy-lyase activity"/>
    <property type="evidence" value="ECO:0007669"/>
    <property type="project" value="UniProtKB-KW"/>
</dbReference>
<dbReference type="FunFam" id="1.20.1340.10:FF:000001">
    <property type="entry name" value="Histidine decarboxylase"/>
    <property type="match status" value="1"/>
</dbReference>
<name>A0A158Q5D8_DRAME</name>
<reference evidence="11" key="1">
    <citation type="submission" date="2016-04" db="UniProtKB">
        <authorList>
            <consortium name="WormBaseParasite"/>
        </authorList>
    </citation>
    <scope>IDENTIFICATION</scope>
</reference>
<dbReference type="Gene3D" id="3.90.1150.10">
    <property type="entry name" value="Aspartate Aminotransferase, domain 1"/>
    <property type="match status" value="1"/>
</dbReference>
<dbReference type="GO" id="GO:0005737">
    <property type="term" value="C:cytoplasm"/>
    <property type="evidence" value="ECO:0007669"/>
    <property type="project" value="TreeGrafter"/>
</dbReference>
<dbReference type="OrthoDB" id="639767at2759"/>
<dbReference type="WBParaSite" id="DME_0000711001-mRNA-1">
    <property type="protein sequence ID" value="DME_0000711001-mRNA-1"/>
    <property type="gene ID" value="DME_0000711001"/>
</dbReference>
<evidence type="ECO:0000313" key="10">
    <source>
        <dbReference type="Proteomes" id="UP000274756"/>
    </source>
</evidence>
<dbReference type="Pfam" id="PF00282">
    <property type="entry name" value="Pyridoxal_deC"/>
    <property type="match status" value="1"/>
</dbReference>
<evidence type="ECO:0000256" key="5">
    <source>
        <dbReference type="ARBA" id="ARBA00023239"/>
    </source>
</evidence>
<evidence type="ECO:0000313" key="11">
    <source>
        <dbReference type="WBParaSite" id="DME_0000711001-mRNA-1"/>
    </source>
</evidence>
<dbReference type="STRING" id="318479.A0A158Q5D8"/>